<dbReference type="Pfam" id="PF01155">
    <property type="entry name" value="HypA"/>
    <property type="match status" value="1"/>
</dbReference>
<evidence type="ECO:0000256" key="4">
    <source>
        <dbReference type="ARBA" id="ARBA00022833"/>
    </source>
</evidence>
<dbReference type="GO" id="GO:0016151">
    <property type="term" value="F:nickel cation binding"/>
    <property type="evidence" value="ECO:0007669"/>
    <property type="project" value="UniProtKB-UniRule"/>
</dbReference>
<keyword evidence="7" id="KW-1185">Reference proteome</keyword>
<dbReference type="HAMAP" id="MF_00213">
    <property type="entry name" value="HypA_HybF"/>
    <property type="match status" value="1"/>
</dbReference>
<evidence type="ECO:0000313" key="7">
    <source>
        <dbReference type="Proteomes" id="UP000316096"/>
    </source>
</evidence>
<keyword evidence="4 5" id="KW-0862">Zinc</keyword>
<dbReference type="InterPro" id="IPR000688">
    <property type="entry name" value="HypA/HybF"/>
</dbReference>
<feature type="binding site" evidence="5">
    <location>
        <position position="73"/>
    </location>
    <ligand>
        <name>Zn(2+)</name>
        <dbReference type="ChEBI" id="CHEBI:29105"/>
    </ligand>
</feature>
<dbReference type="InterPro" id="IPR020538">
    <property type="entry name" value="Hydgase_Ni_incorp_HypA/HybF_CS"/>
</dbReference>
<feature type="binding site" evidence="5">
    <location>
        <position position="89"/>
    </location>
    <ligand>
        <name>Zn(2+)</name>
        <dbReference type="ChEBI" id="CHEBI:29105"/>
    </ligand>
</feature>
<evidence type="ECO:0000256" key="3">
    <source>
        <dbReference type="ARBA" id="ARBA00022723"/>
    </source>
</evidence>
<evidence type="ECO:0000256" key="1">
    <source>
        <dbReference type="ARBA" id="ARBA00010748"/>
    </source>
</evidence>
<reference evidence="6 7" key="1">
    <citation type="submission" date="2019-06" db="EMBL/GenBank/DDBJ databases">
        <title>Sequencing the genomes of 1000 actinobacteria strains.</title>
        <authorList>
            <person name="Klenk H.-P."/>
        </authorList>
    </citation>
    <scope>NUCLEOTIDE SEQUENCE [LARGE SCALE GENOMIC DNA]</scope>
    <source>
        <strain evidence="6 7">DSM 102200</strain>
    </source>
</reference>
<comment type="caution">
    <text evidence="6">The sequence shown here is derived from an EMBL/GenBank/DDBJ whole genome shotgun (WGS) entry which is preliminary data.</text>
</comment>
<feature type="binding site" evidence="5">
    <location>
        <position position="2"/>
    </location>
    <ligand>
        <name>Ni(2+)</name>
        <dbReference type="ChEBI" id="CHEBI:49786"/>
    </ligand>
</feature>
<dbReference type="AlphaFoldDB" id="A0A543BZY0"/>
<keyword evidence="3 5" id="KW-0479">Metal-binding</keyword>
<dbReference type="EMBL" id="VFOZ01000002">
    <property type="protein sequence ID" value="TQL90336.1"/>
    <property type="molecule type" value="Genomic_DNA"/>
</dbReference>
<proteinExistence type="inferred from homology"/>
<dbReference type="PIRSF" id="PIRSF004761">
    <property type="entry name" value="Hydrgn_mat_HypA"/>
    <property type="match status" value="1"/>
</dbReference>
<dbReference type="RefSeq" id="WP_141962382.1">
    <property type="nucleotide sequence ID" value="NZ_VFOZ01000002.1"/>
</dbReference>
<feature type="binding site" evidence="5">
    <location>
        <position position="86"/>
    </location>
    <ligand>
        <name>Zn(2+)</name>
        <dbReference type="ChEBI" id="CHEBI:29105"/>
    </ligand>
</feature>
<comment type="similarity">
    <text evidence="1 5">Belongs to the HypA/HybF family.</text>
</comment>
<accession>A0A543BZY0</accession>
<dbReference type="Gene3D" id="3.30.2320.80">
    <property type="match status" value="1"/>
</dbReference>
<dbReference type="OrthoDB" id="288014at2"/>
<dbReference type="Proteomes" id="UP000316096">
    <property type="component" value="Unassembled WGS sequence"/>
</dbReference>
<dbReference type="GO" id="GO:0051604">
    <property type="term" value="P:protein maturation"/>
    <property type="evidence" value="ECO:0007669"/>
    <property type="project" value="InterPro"/>
</dbReference>
<dbReference type="GO" id="GO:0008270">
    <property type="term" value="F:zinc ion binding"/>
    <property type="evidence" value="ECO:0007669"/>
    <property type="project" value="UniProtKB-UniRule"/>
</dbReference>
<evidence type="ECO:0000256" key="5">
    <source>
        <dbReference type="HAMAP-Rule" id="MF_00213"/>
    </source>
</evidence>
<dbReference type="PANTHER" id="PTHR34535">
    <property type="entry name" value="HYDROGENASE MATURATION FACTOR HYPA"/>
    <property type="match status" value="1"/>
</dbReference>
<dbReference type="PROSITE" id="PS01249">
    <property type="entry name" value="HYPA"/>
    <property type="match status" value="1"/>
</dbReference>
<name>A0A543BZY0_9ACTN</name>
<comment type="function">
    <text evidence="5">Involved in the maturation of [NiFe] hydrogenases. Required for nickel insertion into the metal center of the hydrogenase.</text>
</comment>
<dbReference type="PANTHER" id="PTHR34535:SF3">
    <property type="entry name" value="HYDROGENASE MATURATION FACTOR HYPA"/>
    <property type="match status" value="1"/>
</dbReference>
<keyword evidence="2 5" id="KW-0533">Nickel</keyword>
<evidence type="ECO:0000313" key="6">
    <source>
        <dbReference type="EMBL" id="TQL90336.1"/>
    </source>
</evidence>
<organism evidence="6 7">
    <name type="scientific">Actinoallomurus bryophytorum</name>
    <dbReference type="NCBI Taxonomy" id="1490222"/>
    <lineage>
        <taxon>Bacteria</taxon>
        <taxon>Bacillati</taxon>
        <taxon>Actinomycetota</taxon>
        <taxon>Actinomycetes</taxon>
        <taxon>Streptosporangiales</taxon>
        <taxon>Thermomonosporaceae</taxon>
        <taxon>Actinoallomurus</taxon>
    </lineage>
</organism>
<gene>
    <name evidence="5" type="primary">hypA</name>
    <name evidence="6" type="ORF">FB559_7639</name>
</gene>
<feature type="binding site" evidence="5">
    <location>
        <position position="70"/>
    </location>
    <ligand>
        <name>Zn(2+)</name>
        <dbReference type="ChEBI" id="CHEBI:29105"/>
    </ligand>
</feature>
<protein>
    <recommendedName>
        <fullName evidence="5">Hydrogenase maturation factor HypA</fullName>
    </recommendedName>
</protein>
<evidence type="ECO:0000256" key="2">
    <source>
        <dbReference type="ARBA" id="ARBA00022596"/>
    </source>
</evidence>
<sequence length="130" mass="13647">MHEIGLAEAILEAVEKRAAGRPVRRAKIRAGALLRVVEPSMDLAFQMVTEGTIAEGAAIDMVVTPARLSCRSCGHEAGTLDPLAVCPACGDGDVQMTGGDELVLESIEIAEARDVPGNTRGDRGDSFRST</sequence>